<dbReference type="AlphaFoldDB" id="A0A330L2E2"/>
<dbReference type="CDD" id="cd04465">
    <property type="entry name" value="S1_RPS1_repeat_ec2_hs2"/>
    <property type="match status" value="1"/>
</dbReference>
<evidence type="ECO:0000313" key="11">
    <source>
        <dbReference type="Proteomes" id="UP000248168"/>
    </source>
</evidence>
<dbReference type="GO" id="GO:0006412">
    <property type="term" value="P:translation"/>
    <property type="evidence" value="ECO:0007669"/>
    <property type="project" value="InterPro"/>
</dbReference>
<dbReference type="InterPro" id="IPR050437">
    <property type="entry name" value="Ribos_protein_bS1-like"/>
</dbReference>
<dbReference type="Pfam" id="PF00575">
    <property type="entry name" value="S1"/>
    <property type="match status" value="6"/>
</dbReference>
<evidence type="ECO:0000256" key="2">
    <source>
        <dbReference type="ARBA" id="ARBA00022737"/>
    </source>
</evidence>
<feature type="compositionally biased region" description="Basic residues" evidence="8">
    <location>
        <begin position="559"/>
        <end position="569"/>
    </location>
</feature>
<dbReference type="FunFam" id="2.40.50.140:FF:000018">
    <property type="entry name" value="30S ribosomal protein S1"/>
    <property type="match status" value="1"/>
</dbReference>
<comment type="similarity">
    <text evidence="1">Belongs to the bacterial ribosomal protein bS1 family.</text>
</comment>
<feature type="domain" description="S1 motif" evidence="9">
    <location>
        <begin position="372"/>
        <end position="442"/>
    </location>
</feature>
<accession>A0A330L2E2</accession>
<evidence type="ECO:0000256" key="8">
    <source>
        <dbReference type="SAM" id="MobiDB-lite"/>
    </source>
</evidence>
<dbReference type="PANTHER" id="PTHR10724:SF7">
    <property type="entry name" value="SMALL RIBOSOMAL SUBUNIT PROTEIN BS1C"/>
    <property type="match status" value="1"/>
</dbReference>
<organism evidence="10 11">
    <name type="scientific">Nitrospira lenta</name>
    <dbReference type="NCBI Taxonomy" id="1436998"/>
    <lineage>
        <taxon>Bacteria</taxon>
        <taxon>Pseudomonadati</taxon>
        <taxon>Nitrospirota</taxon>
        <taxon>Nitrospiria</taxon>
        <taxon>Nitrospirales</taxon>
        <taxon>Nitrospiraceae</taxon>
        <taxon>Nitrospira</taxon>
    </lineage>
</organism>
<evidence type="ECO:0000256" key="4">
    <source>
        <dbReference type="ARBA" id="ARBA00022980"/>
    </source>
</evidence>
<feature type="compositionally biased region" description="Basic and acidic residues" evidence="8">
    <location>
        <begin position="528"/>
        <end position="544"/>
    </location>
</feature>
<evidence type="ECO:0000256" key="5">
    <source>
        <dbReference type="ARBA" id="ARBA00023274"/>
    </source>
</evidence>
<evidence type="ECO:0000256" key="3">
    <source>
        <dbReference type="ARBA" id="ARBA00022884"/>
    </source>
</evidence>
<dbReference type="CDD" id="cd05687">
    <property type="entry name" value="S1_RPS1_repeat_ec1_hs1"/>
    <property type="match status" value="1"/>
</dbReference>
<dbReference type="InParanoid" id="A0A330L2E2"/>
<gene>
    <name evidence="10" type="primary">rpsA</name>
    <name evidence="10" type="ORF">NITLEN_10996</name>
</gene>
<dbReference type="Proteomes" id="UP000248168">
    <property type="component" value="Unassembled WGS sequence"/>
</dbReference>
<dbReference type="GO" id="GO:0022627">
    <property type="term" value="C:cytosolic small ribosomal subunit"/>
    <property type="evidence" value="ECO:0007669"/>
    <property type="project" value="TreeGrafter"/>
</dbReference>
<dbReference type="FunFam" id="2.40.50.140:FF:000011">
    <property type="entry name" value="30S ribosomal protein S1"/>
    <property type="match status" value="2"/>
</dbReference>
<dbReference type="CDD" id="cd05688">
    <property type="entry name" value="S1_RPS1_repeat_ec3"/>
    <property type="match status" value="1"/>
</dbReference>
<dbReference type="InterPro" id="IPR003029">
    <property type="entry name" value="S1_domain"/>
</dbReference>
<evidence type="ECO:0000313" key="10">
    <source>
        <dbReference type="EMBL" id="SPP63910.1"/>
    </source>
</evidence>
<keyword evidence="5" id="KW-0687">Ribonucleoprotein</keyword>
<keyword evidence="2" id="KW-0677">Repeat</keyword>
<keyword evidence="4" id="KW-0689">Ribosomal protein</keyword>
<evidence type="ECO:0000256" key="7">
    <source>
        <dbReference type="ARBA" id="ARBA00035517"/>
    </source>
</evidence>
<proteinExistence type="inferred from homology"/>
<dbReference type="OrthoDB" id="9804077at2"/>
<feature type="domain" description="S1 motif" evidence="9">
    <location>
        <begin position="200"/>
        <end position="268"/>
    </location>
</feature>
<dbReference type="InterPro" id="IPR012340">
    <property type="entry name" value="NA-bd_OB-fold"/>
</dbReference>
<dbReference type="InterPro" id="IPR035104">
    <property type="entry name" value="Ribosomal_protein_S1-like"/>
</dbReference>
<dbReference type="NCBIfam" id="NF004953">
    <property type="entry name" value="PRK06299.1-3"/>
    <property type="match status" value="1"/>
</dbReference>
<feature type="region of interest" description="Disordered" evidence="8">
    <location>
        <begin position="528"/>
        <end position="569"/>
    </location>
</feature>
<dbReference type="SUPFAM" id="SSF50249">
    <property type="entry name" value="Nucleic acid-binding proteins"/>
    <property type="match status" value="6"/>
</dbReference>
<feature type="domain" description="S1 motif" evidence="9">
    <location>
        <begin position="460"/>
        <end position="529"/>
    </location>
</feature>
<dbReference type="Gene3D" id="2.40.50.140">
    <property type="entry name" value="Nucleic acid-binding proteins"/>
    <property type="match status" value="6"/>
</dbReference>
<feature type="domain" description="S1 motif" evidence="9">
    <location>
        <begin position="31"/>
        <end position="96"/>
    </location>
</feature>
<dbReference type="EMBL" id="OUNR01000001">
    <property type="protein sequence ID" value="SPP63910.1"/>
    <property type="molecule type" value="Genomic_DNA"/>
</dbReference>
<name>A0A330L2E2_9BACT</name>
<evidence type="ECO:0000256" key="1">
    <source>
        <dbReference type="ARBA" id="ARBA00006767"/>
    </source>
</evidence>
<dbReference type="PRINTS" id="PR00681">
    <property type="entry name" value="RIBOSOMALS1"/>
</dbReference>
<dbReference type="CDD" id="cd00164">
    <property type="entry name" value="S1_like"/>
    <property type="match status" value="1"/>
</dbReference>
<protein>
    <recommendedName>
        <fullName evidence="6">Small ribosomal subunit protein bS1</fullName>
    </recommendedName>
    <alternativeName>
        <fullName evidence="7">30S ribosomal protein S1</fullName>
    </alternativeName>
</protein>
<dbReference type="RefSeq" id="WP_121988368.1">
    <property type="nucleotide sequence ID" value="NZ_OUNR01000001.1"/>
</dbReference>
<dbReference type="NCBIfam" id="NF004952">
    <property type="entry name" value="PRK06299.1-2"/>
    <property type="match status" value="1"/>
</dbReference>
<dbReference type="InterPro" id="IPR000110">
    <property type="entry name" value="Ribosomal_bS1"/>
</dbReference>
<dbReference type="PROSITE" id="PS50126">
    <property type="entry name" value="S1"/>
    <property type="match status" value="6"/>
</dbReference>
<sequence>MSTASTGNEPKLDRAALAALYEETFRNLEEGTITEGRVVALTKDKVVVDIGYKSEGMIPSDQFSPDDLQALKVGDSLQVYIEECEDDDGNLVLSKEKADKMKIWEELEKLFNEEKSIDGKIISRIKGGMMVDIGVKAFLPGSQIDLHPVRDLDGLVGKTFPLKIIKINHRRGNVVVSRRVLLEETRDKKRQTTLANLKEGQLIQGMVKNITDYGAFIDLGGIDGLLHITDMSWGRVGHPSEMFTVGDRVEVNVLKYDRETGRISLGLKQKSADPWTNVAGKYPIGTRVRGRVVSLTDYGAFIELEPGVEGLVHVSEMSWTHEVRHPSRVVTVGDQVEAAVLNVDPASRKISLGMKQTAPNPWDMIESKYPIGTKIEGKVKSLTDFGAFIGLEEGIDGLIHISDMSWTKHIKHPSELFKKAQKVDAVVLRIDKEKERLSLGFKQLSRDPWDDEIPARYHVSDSVTGKVSKVADFGIFIELEGGVEGLIHISEAGLDGAAKLEEKFKLLDDVTAKIIKVDREERKIALSLREHQSDSDRRQVDEYHSTQGALDQSLGRAAKQSRKKSQAED</sequence>
<reference evidence="11" key="1">
    <citation type="submission" date="2018-04" db="EMBL/GenBank/DDBJ databases">
        <authorList>
            <person name="Lucker S."/>
            <person name="Sakoula D."/>
        </authorList>
    </citation>
    <scope>NUCLEOTIDE SEQUENCE [LARGE SCALE GENOMIC DNA]</scope>
</reference>
<feature type="domain" description="S1 motif" evidence="9">
    <location>
        <begin position="114"/>
        <end position="179"/>
    </location>
</feature>
<dbReference type="GO" id="GO:0003735">
    <property type="term" value="F:structural constituent of ribosome"/>
    <property type="evidence" value="ECO:0007669"/>
    <property type="project" value="InterPro"/>
</dbReference>
<dbReference type="FunCoup" id="A0A330L2E2">
    <property type="interactions" value="512"/>
</dbReference>
<keyword evidence="11" id="KW-1185">Reference proteome</keyword>
<dbReference type="SMART" id="SM00316">
    <property type="entry name" value="S1"/>
    <property type="match status" value="6"/>
</dbReference>
<evidence type="ECO:0000256" key="6">
    <source>
        <dbReference type="ARBA" id="ARBA00035293"/>
    </source>
</evidence>
<dbReference type="NCBIfam" id="TIGR00717">
    <property type="entry name" value="rpsA"/>
    <property type="match status" value="1"/>
</dbReference>
<dbReference type="PANTHER" id="PTHR10724">
    <property type="entry name" value="30S RIBOSOMAL PROTEIN S1"/>
    <property type="match status" value="1"/>
</dbReference>
<evidence type="ECO:0000259" key="9">
    <source>
        <dbReference type="PROSITE" id="PS50126"/>
    </source>
</evidence>
<feature type="domain" description="S1 motif" evidence="9">
    <location>
        <begin position="285"/>
        <end position="355"/>
    </location>
</feature>
<keyword evidence="3" id="KW-0694">RNA-binding</keyword>
<dbReference type="GO" id="GO:0003729">
    <property type="term" value="F:mRNA binding"/>
    <property type="evidence" value="ECO:0007669"/>
    <property type="project" value="TreeGrafter"/>
</dbReference>